<sequence length="50" mass="6094">MCLYKSFMKRIYAVLRVTIWKSDITFKYSFLIVVQQKEITIIQQKYSNNL</sequence>
<organism evidence="1">
    <name type="scientific">viral metagenome</name>
    <dbReference type="NCBI Taxonomy" id="1070528"/>
    <lineage>
        <taxon>unclassified sequences</taxon>
        <taxon>metagenomes</taxon>
        <taxon>organismal metagenomes</taxon>
    </lineage>
</organism>
<protein>
    <submittedName>
        <fullName evidence="1">Uncharacterized protein</fullName>
    </submittedName>
</protein>
<proteinExistence type="predicted"/>
<name>A0A6C0H885_9ZZZZ</name>
<evidence type="ECO:0000313" key="1">
    <source>
        <dbReference type="EMBL" id="QHT76213.1"/>
    </source>
</evidence>
<accession>A0A6C0H885</accession>
<dbReference type="EMBL" id="MN739890">
    <property type="protein sequence ID" value="QHT76213.1"/>
    <property type="molecule type" value="Genomic_DNA"/>
</dbReference>
<dbReference type="AlphaFoldDB" id="A0A6C0H885"/>
<reference evidence="1" key="1">
    <citation type="journal article" date="2020" name="Nature">
        <title>Giant virus diversity and host interactions through global metagenomics.</title>
        <authorList>
            <person name="Schulz F."/>
            <person name="Roux S."/>
            <person name="Paez-Espino D."/>
            <person name="Jungbluth S."/>
            <person name="Walsh D.A."/>
            <person name="Denef V.J."/>
            <person name="McMahon K.D."/>
            <person name="Konstantinidis K.T."/>
            <person name="Eloe-Fadrosh E.A."/>
            <person name="Kyrpides N.C."/>
            <person name="Woyke T."/>
        </authorList>
    </citation>
    <scope>NUCLEOTIDE SEQUENCE</scope>
    <source>
        <strain evidence="1">GVMAG-M-3300023179-73</strain>
    </source>
</reference>